<protein>
    <submittedName>
        <fullName evidence="1">DUF1428 domain-containing protein</fullName>
    </submittedName>
</protein>
<accession>A0A7G9THF3</accession>
<evidence type="ECO:0000313" key="1">
    <source>
        <dbReference type="EMBL" id="QNN79528.1"/>
    </source>
</evidence>
<gene>
    <name evidence="1" type="ORF">IAE60_09075</name>
</gene>
<dbReference type="Proteomes" id="UP000515838">
    <property type="component" value="Chromosome"/>
</dbReference>
<name>A0A7G9THF3_PSEMX</name>
<evidence type="ECO:0000313" key="2">
    <source>
        <dbReference type="Proteomes" id="UP000515838"/>
    </source>
</evidence>
<organism evidence="1 2">
    <name type="scientific">Pseudoxanthomonas mexicana</name>
    <dbReference type="NCBI Taxonomy" id="128785"/>
    <lineage>
        <taxon>Bacteria</taxon>
        <taxon>Pseudomonadati</taxon>
        <taxon>Pseudomonadota</taxon>
        <taxon>Gammaproteobacteria</taxon>
        <taxon>Lysobacterales</taxon>
        <taxon>Lysobacteraceae</taxon>
        <taxon>Pseudoxanthomonas</taxon>
    </lineage>
</organism>
<dbReference type="AlphaFoldDB" id="A0A7G9THF3"/>
<sequence length="245" mass="27442">MPYIDGFVAAVPTANKQKFIDHARLGDPVFIEQGANRVVECWEDDVPDGKVTDFRRTVQAKPDESVVFSWIEWPDKPTRDAGMKKMMDDPRMSPENNPMPFDGKRLIYGGFVPTLELGDGATPSSYVDGFILAAPTKDKAAFTDYATTFDTIFMGFGATRIIEGWGDDVPRGTQTDFFRAVEAKDDETVAFSWVEWPDKATRDAGMQKMMEDPRMDPSNKDNPPMPFDGQRMVFGGFTPVVELRA</sequence>
<dbReference type="InterPro" id="IPR009874">
    <property type="entry name" value="DUF1428"/>
</dbReference>
<dbReference type="InterPro" id="IPR011008">
    <property type="entry name" value="Dimeric_a/b-barrel"/>
</dbReference>
<dbReference type="SUPFAM" id="SSF54909">
    <property type="entry name" value="Dimeric alpha+beta barrel"/>
    <property type="match status" value="2"/>
</dbReference>
<dbReference type="EMBL" id="CP060731">
    <property type="protein sequence ID" value="QNN79528.1"/>
    <property type="molecule type" value="Genomic_DNA"/>
</dbReference>
<reference evidence="1 2" key="1">
    <citation type="submission" date="2020-08" db="EMBL/GenBank/DDBJ databases">
        <title>Streptomycin Non-resistant strain, P. mexicana.</title>
        <authorList>
            <person name="Ganesh-Kumar S."/>
            <person name="Zhe T."/>
            <person name="Yu Z."/>
            <person name="Min Y."/>
        </authorList>
    </citation>
    <scope>NUCLEOTIDE SEQUENCE [LARGE SCALE GENOMIC DNA]</scope>
    <source>
        <strain evidence="1 2">GTZY2</strain>
    </source>
</reference>
<dbReference type="Pfam" id="PF07237">
    <property type="entry name" value="DUF1428"/>
    <property type="match status" value="2"/>
</dbReference>
<dbReference type="Gene3D" id="3.30.70.100">
    <property type="match status" value="2"/>
</dbReference>
<proteinExistence type="predicted"/>